<evidence type="ECO:0000259" key="3">
    <source>
        <dbReference type="Pfam" id="PF18370"/>
    </source>
</evidence>
<gene>
    <name evidence="5" type="ORF">O0R41_14210</name>
</gene>
<dbReference type="InterPro" id="IPR028994">
    <property type="entry name" value="Integrin_alpha_N"/>
</dbReference>
<dbReference type="CDD" id="cd10318">
    <property type="entry name" value="RGL11"/>
    <property type="match status" value="1"/>
</dbReference>
<protein>
    <submittedName>
        <fullName evidence="5">Rhamnogalacturonan lyase</fullName>
    </submittedName>
</protein>
<dbReference type="InterPro" id="IPR013783">
    <property type="entry name" value="Ig-like_fold"/>
</dbReference>
<proteinExistence type="predicted"/>
<dbReference type="Pfam" id="PF18370">
    <property type="entry name" value="RGI_lyase"/>
    <property type="match status" value="1"/>
</dbReference>
<name>A0ABU3ZZ48_9SPHN</name>
<feature type="signal peptide" evidence="2">
    <location>
        <begin position="1"/>
        <end position="25"/>
    </location>
</feature>
<feature type="chain" id="PRO_5047376354" evidence="2">
    <location>
        <begin position="26"/>
        <end position="642"/>
    </location>
</feature>
<feature type="domain" description="Rhamnogalacturonan lyase family 11 C-terminal" evidence="4">
    <location>
        <begin position="121"/>
        <end position="635"/>
    </location>
</feature>
<evidence type="ECO:0000313" key="6">
    <source>
        <dbReference type="Proteomes" id="UP001185984"/>
    </source>
</evidence>
<sequence>MRRMGTGLAIRGGAVALMATITATAATSAPTGGRQMERLDRALVVVPLSTGQGMHVSWRLLATDPANTRFTLLRDGKPLRTIAASDATSLADPEGSAESRYSLRDARGRPLADAAPWTGGYLSIPLDPPADRTTPDGERYSYSANDASVGDLDGDGRYELIVKWYPSIAKDNAFGGYSGETLLDAYDLDGKRLWRIDLGRNIRSGAHYTQFMVYDLDGDGRAEIAMKTADGTIDGAGKALGDAAADWRETVGERPQADRTGATLLPDGRRVARLQGRVLRGPEYLTIFDGRTGRALASQPYAPTRGPGGDDPTPEAMVQSWGDAYGNRSERYLASVAYLDGRRPSLVFARGYYGRSVLAAWDWRDGKLTRRWLFDSSAPGHDGFGGQGNHQMSVADVDGDGRDEIIYGAMAVDDDGKGLWTARLFHGDALHVADLDPSRPGLERFGVHEDMRANGNIGAAMLDARTGERLWTKPADRDTGRGIAIDIDPRHPGAEAWASNSADLWDAKGGVIPGGHPRAANFGIWWDGDALRELLDGDRITKWNWQAGREDPLLLPQGVASNNGTKRNPALSADIVGDWREELVLRSADSRELRIYATPWPTAIRHATLMHDPVYRLGVAWQNSAYNQPPHLSVALPVEPHD</sequence>
<reference evidence="6" key="1">
    <citation type="journal article" date="2022" name="J Environ Chem Eng">
        <title>Biodegradation of petroleum oil using a constructed nonpathogenic and heavy metal-tolerant bacterial consortium isolated from marine sponges.</title>
        <authorList>
            <person name="Dechsakulwatana C."/>
            <person name="Rungsihiranrut A."/>
            <person name="Muangchinda C."/>
            <person name="Ningthoujam R."/>
            <person name="Klankeo P."/>
            <person name="Pinyakong O."/>
        </authorList>
    </citation>
    <scope>NUCLEOTIDE SEQUENCE [LARGE SCALE GENOMIC DNA]</scope>
    <source>
        <strain evidence="6">MO2-4</strain>
    </source>
</reference>
<keyword evidence="6" id="KW-1185">Reference proteome</keyword>
<dbReference type="Pfam" id="PF21348">
    <property type="entry name" value="RGL11_C"/>
    <property type="match status" value="1"/>
</dbReference>
<feature type="domain" description="Rhamnogalacturonan I lyase beta-sheet" evidence="3">
    <location>
        <begin position="34"/>
        <end position="104"/>
    </location>
</feature>
<dbReference type="Gene3D" id="2.60.40.10">
    <property type="entry name" value="Immunoglobulins"/>
    <property type="match status" value="1"/>
</dbReference>
<dbReference type="SUPFAM" id="SSF69318">
    <property type="entry name" value="Integrin alpha N-terminal domain"/>
    <property type="match status" value="1"/>
</dbReference>
<evidence type="ECO:0000256" key="1">
    <source>
        <dbReference type="SAM" id="MobiDB-lite"/>
    </source>
</evidence>
<dbReference type="Proteomes" id="UP001185984">
    <property type="component" value="Unassembled WGS sequence"/>
</dbReference>
<comment type="caution">
    <text evidence="5">The sequence shown here is derived from an EMBL/GenBank/DDBJ whole genome shotgun (WGS) entry which is preliminary data.</text>
</comment>
<dbReference type="InterPro" id="IPR041624">
    <property type="entry name" value="RGI_lyase"/>
</dbReference>
<dbReference type="InterPro" id="IPR034641">
    <property type="entry name" value="RGL11"/>
</dbReference>
<evidence type="ECO:0000259" key="4">
    <source>
        <dbReference type="Pfam" id="PF21348"/>
    </source>
</evidence>
<keyword evidence="2" id="KW-0732">Signal</keyword>
<evidence type="ECO:0000313" key="5">
    <source>
        <dbReference type="EMBL" id="MDV5824755.1"/>
    </source>
</evidence>
<dbReference type="GO" id="GO:0016829">
    <property type="term" value="F:lyase activity"/>
    <property type="evidence" value="ECO:0007669"/>
    <property type="project" value="UniProtKB-KW"/>
</dbReference>
<dbReference type="EMBL" id="JAPTHD010000006">
    <property type="protein sequence ID" value="MDV5824755.1"/>
    <property type="molecule type" value="Genomic_DNA"/>
</dbReference>
<feature type="region of interest" description="Disordered" evidence="1">
    <location>
        <begin position="85"/>
        <end position="104"/>
    </location>
</feature>
<dbReference type="PANTHER" id="PTHR43118:SF1">
    <property type="entry name" value="RHAMNOGALACTURONAN LYASE (EUROFUNG)"/>
    <property type="match status" value="1"/>
</dbReference>
<organism evidence="5 6">
    <name type="scientific">Sphingobium naphthae</name>
    <dbReference type="NCBI Taxonomy" id="1886786"/>
    <lineage>
        <taxon>Bacteria</taxon>
        <taxon>Pseudomonadati</taxon>
        <taxon>Pseudomonadota</taxon>
        <taxon>Alphaproteobacteria</taxon>
        <taxon>Sphingomonadales</taxon>
        <taxon>Sphingomonadaceae</taxon>
        <taxon>Sphingobium</taxon>
    </lineage>
</organism>
<dbReference type="PANTHER" id="PTHR43118">
    <property type="entry name" value="RHAMNOGALACTURONAN LYASE (EUROFUNG)"/>
    <property type="match status" value="1"/>
</dbReference>
<accession>A0ABU3ZZ48</accession>
<dbReference type="InterPro" id="IPR049366">
    <property type="entry name" value="RGL11_C"/>
</dbReference>
<keyword evidence="5" id="KW-0456">Lyase</keyword>
<evidence type="ECO:0000256" key="2">
    <source>
        <dbReference type="SAM" id="SignalP"/>
    </source>
</evidence>